<comment type="caution">
    <text evidence="1">The sequence shown here is derived from an EMBL/GenBank/DDBJ whole genome shotgun (WGS) entry which is preliminary data.</text>
</comment>
<dbReference type="Proteomes" id="UP001630127">
    <property type="component" value="Unassembled WGS sequence"/>
</dbReference>
<organism evidence="1 2">
    <name type="scientific">Cinchona calisaya</name>
    <dbReference type="NCBI Taxonomy" id="153742"/>
    <lineage>
        <taxon>Eukaryota</taxon>
        <taxon>Viridiplantae</taxon>
        <taxon>Streptophyta</taxon>
        <taxon>Embryophyta</taxon>
        <taxon>Tracheophyta</taxon>
        <taxon>Spermatophyta</taxon>
        <taxon>Magnoliopsida</taxon>
        <taxon>eudicotyledons</taxon>
        <taxon>Gunneridae</taxon>
        <taxon>Pentapetalae</taxon>
        <taxon>asterids</taxon>
        <taxon>lamiids</taxon>
        <taxon>Gentianales</taxon>
        <taxon>Rubiaceae</taxon>
        <taxon>Cinchonoideae</taxon>
        <taxon>Cinchoneae</taxon>
        <taxon>Cinchona</taxon>
    </lineage>
</organism>
<name>A0ABD3AF44_9GENT</name>
<sequence length="123" mass="14685">MKKPLINHIFLTQHQRKSYSKVKQSEFMINKTNSVFPIKPNHVEAFSHCLHVRLAFRKIPHQSESQWNGQLLNLFFREENCQFTFVGLMFFQWFFSVEESCHDFCHVVLLQKFVSALHRKAEG</sequence>
<proteinExistence type="predicted"/>
<accession>A0ABD3AF44</accession>
<dbReference type="EMBL" id="JBJUIK010000004">
    <property type="protein sequence ID" value="KAL3529165.1"/>
    <property type="molecule type" value="Genomic_DNA"/>
</dbReference>
<protein>
    <submittedName>
        <fullName evidence="1">Uncharacterized protein</fullName>
    </submittedName>
</protein>
<reference evidence="1 2" key="1">
    <citation type="submission" date="2024-11" db="EMBL/GenBank/DDBJ databases">
        <title>A near-complete genome assembly of Cinchona calisaya.</title>
        <authorList>
            <person name="Lian D.C."/>
            <person name="Zhao X.W."/>
            <person name="Wei L."/>
        </authorList>
    </citation>
    <scope>NUCLEOTIDE SEQUENCE [LARGE SCALE GENOMIC DNA]</scope>
    <source>
        <tissue evidence="1">Nenye</tissue>
    </source>
</reference>
<keyword evidence="2" id="KW-1185">Reference proteome</keyword>
<dbReference type="AlphaFoldDB" id="A0ABD3AF44"/>
<evidence type="ECO:0000313" key="2">
    <source>
        <dbReference type="Proteomes" id="UP001630127"/>
    </source>
</evidence>
<evidence type="ECO:0000313" key="1">
    <source>
        <dbReference type="EMBL" id="KAL3529165.1"/>
    </source>
</evidence>
<gene>
    <name evidence="1" type="ORF">ACH5RR_008487</name>
</gene>